<evidence type="ECO:0000313" key="3">
    <source>
        <dbReference type="Proteomes" id="UP000076038"/>
    </source>
</evidence>
<gene>
    <name evidence="2" type="primary">chrR</name>
    <name evidence="2" type="ORF">A3Q41_03194</name>
</gene>
<feature type="domain" description="NADPH-dependent FMN reductase-like" evidence="1">
    <location>
        <begin position="17"/>
        <end position="151"/>
    </location>
</feature>
<dbReference type="Gene3D" id="3.40.50.360">
    <property type="match status" value="1"/>
</dbReference>
<dbReference type="AlphaFoldDB" id="A0A143QMV2"/>
<dbReference type="Pfam" id="PF03358">
    <property type="entry name" value="FMN_red"/>
    <property type="match status" value="1"/>
</dbReference>
<protein>
    <submittedName>
        <fullName evidence="2">Chromate reductase</fullName>
        <ecNumber evidence="2">1.6.5.2</ecNumber>
    </submittedName>
</protein>
<evidence type="ECO:0000259" key="1">
    <source>
        <dbReference type="Pfam" id="PF03358"/>
    </source>
</evidence>
<keyword evidence="2" id="KW-0560">Oxidoreductase</keyword>
<dbReference type="GO" id="GO:0003955">
    <property type="term" value="F:NAD(P)H dehydrogenase (quinone) activity"/>
    <property type="evidence" value="ECO:0007669"/>
    <property type="project" value="UniProtKB-EC"/>
</dbReference>
<reference evidence="3" key="2">
    <citation type="submission" date="2016-04" db="EMBL/GenBank/DDBJ databases">
        <title>Complete Genome and Plasmid Sequences for Rhodococcus fascians D188 and Draft Sequences for Rhodococcus spp. Isolates PBTS 1 and PBTS 2.</title>
        <authorList>
            <person name="Stamer R."/>
            <person name="Vereecke D."/>
            <person name="Zhang Y."/>
            <person name="Schilkey F."/>
            <person name="Devitt N."/>
            <person name="Randall J."/>
        </authorList>
    </citation>
    <scope>NUCLEOTIDE SEQUENCE [LARGE SCALE GENOMIC DNA]</scope>
    <source>
        <strain evidence="3">PBTS2</strain>
    </source>
</reference>
<evidence type="ECO:0000313" key="2">
    <source>
        <dbReference type="EMBL" id="AMY24485.1"/>
    </source>
</evidence>
<dbReference type="KEGG" id="rhs:A3Q41_03194"/>
<sequence length="197" mass="21038">MSDDCAGSGADTIQPIRLAVVTGSVREGRVGPTVAAWVRSVASARDSLTVVDVDLADFDLPNSLTSSEGSERFTRIVGEADAFVLVTPEYNHAVPGSLKTALDTVKYEWRSKPVGFVSYGGLAGGVRAAEQLRLIAAELHMVAVRDSVSLHRVRRRFDEAGGVDDPAAVDSLGRLLDQLEWWAGAVSSARARVRYPG</sequence>
<accession>A0A143QMV2</accession>
<organism evidence="2 3">
    <name type="scientific">Rhodococcoides fascians</name>
    <name type="common">Rhodococcus fascians</name>
    <dbReference type="NCBI Taxonomy" id="1828"/>
    <lineage>
        <taxon>Bacteria</taxon>
        <taxon>Bacillati</taxon>
        <taxon>Actinomycetota</taxon>
        <taxon>Actinomycetes</taxon>
        <taxon>Mycobacteriales</taxon>
        <taxon>Nocardiaceae</taxon>
        <taxon>Rhodococcoides</taxon>
    </lineage>
</organism>
<dbReference type="Proteomes" id="UP000076038">
    <property type="component" value="Chromosome"/>
</dbReference>
<dbReference type="EC" id="1.6.5.2" evidence="2"/>
<name>A0A143QMV2_RHOFA</name>
<dbReference type="PANTHER" id="PTHR30543">
    <property type="entry name" value="CHROMATE REDUCTASE"/>
    <property type="match status" value="1"/>
</dbReference>
<dbReference type="PATRIC" id="fig|1653479.3.peg.3235"/>
<dbReference type="OrthoDB" id="9812295at2"/>
<dbReference type="InterPro" id="IPR050712">
    <property type="entry name" value="NAD(P)H-dep_reductase"/>
</dbReference>
<dbReference type="InterPro" id="IPR029039">
    <property type="entry name" value="Flavoprotein-like_sf"/>
</dbReference>
<proteinExistence type="predicted"/>
<keyword evidence="3" id="KW-1185">Reference proteome</keyword>
<dbReference type="SUPFAM" id="SSF52218">
    <property type="entry name" value="Flavoproteins"/>
    <property type="match status" value="1"/>
</dbReference>
<reference evidence="2 3" key="1">
    <citation type="journal article" date="2016" name="Genome Announc.">
        <title>Complete Genome and Plasmid Sequences for Rhodococcus fascians D188 and Draft Sequences for Rhodococcus Isolates PBTS 1 and PBTS 2.</title>
        <authorList>
            <person name="Stamler R.A."/>
            <person name="Vereecke D."/>
            <person name="Zhang Y."/>
            <person name="Schilkey F."/>
            <person name="Devitt N."/>
            <person name="Randall J.J."/>
        </authorList>
    </citation>
    <scope>NUCLEOTIDE SEQUENCE [LARGE SCALE GENOMIC DNA]</scope>
    <source>
        <strain evidence="2 3">PBTS2</strain>
    </source>
</reference>
<dbReference type="RefSeq" id="WP_048319802.1">
    <property type="nucleotide sequence ID" value="NZ_CP015220.1"/>
</dbReference>
<dbReference type="GO" id="GO:0010181">
    <property type="term" value="F:FMN binding"/>
    <property type="evidence" value="ECO:0007669"/>
    <property type="project" value="TreeGrafter"/>
</dbReference>
<dbReference type="PANTHER" id="PTHR30543:SF21">
    <property type="entry name" value="NAD(P)H-DEPENDENT FMN REDUCTASE LOT6"/>
    <property type="match status" value="1"/>
</dbReference>
<dbReference type="EMBL" id="CP015220">
    <property type="protein sequence ID" value="AMY24485.1"/>
    <property type="molecule type" value="Genomic_DNA"/>
</dbReference>
<dbReference type="InterPro" id="IPR005025">
    <property type="entry name" value="FMN_Rdtase-like_dom"/>
</dbReference>
<dbReference type="GO" id="GO:0005829">
    <property type="term" value="C:cytosol"/>
    <property type="evidence" value="ECO:0007669"/>
    <property type="project" value="TreeGrafter"/>
</dbReference>